<evidence type="ECO:0000313" key="1">
    <source>
        <dbReference type="EMBL" id="PKI74127.1"/>
    </source>
</evidence>
<keyword evidence="2" id="KW-1185">Reference proteome</keyword>
<reference evidence="1 2" key="1">
    <citation type="submission" date="2017-11" db="EMBL/GenBank/DDBJ databases">
        <title>De-novo sequencing of pomegranate (Punica granatum L.) genome.</title>
        <authorList>
            <person name="Akparov Z."/>
            <person name="Amiraslanov A."/>
            <person name="Hajiyeva S."/>
            <person name="Abbasov M."/>
            <person name="Kaur K."/>
            <person name="Hamwieh A."/>
            <person name="Solovyev V."/>
            <person name="Salamov A."/>
            <person name="Braich B."/>
            <person name="Kosarev P."/>
            <person name="Mahmoud A."/>
            <person name="Hajiyev E."/>
            <person name="Babayeva S."/>
            <person name="Izzatullayeva V."/>
            <person name="Mammadov A."/>
            <person name="Mammadov A."/>
            <person name="Sharifova S."/>
            <person name="Ojaghi J."/>
            <person name="Eynullazada K."/>
            <person name="Bayramov B."/>
            <person name="Abdulazimova A."/>
            <person name="Shahmuradov I."/>
        </authorList>
    </citation>
    <scope>NUCLEOTIDE SEQUENCE [LARGE SCALE GENOMIC DNA]</scope>
    <source>
        <strain evidence="2">cv. AG2017</strain>
        <tissue evidence="1">Leaf</tissue>
    </source>
</reference>
<dbReference type="EMBL" id="PGOL01000230">
    <property type="protein sequence ID" value="PKI74127.1"/>
    <property type="molecule type" value="Genomic_DNA"/>
</dbReference>
<organism evidence="1 2">
    <name type="scientific">Punica granatum</name>
    <name type="common">Pomegranate</name>
    <dbReference type="NCBI Taxonomy" id="22663"/>
    <lineage>
        <taxon>Eukaryota</taxon>
        <taxon>Viridiplantae</taxon>
        <taxon>Streptophyta</taxon>
        <taxon>Embryophyta</taxon>
        <taxon>Tracheophyta</taxon>
        <taxon>Spermatophyta</taxon>
        <taxon>Magnoliopsida</taxon>
        <taxon>eudicotyledons</taxon>
        <taxon>Gunneridae</taxon>
        <taxon>Pentapetalae</taxon>
        <taxon>rosids</taxon>
        <taxon>malvids</taxon>
        <taxon>Myrtales</taxon>
        <taxon>Lythraceae</taxon>
        <taxon>Punica</taxon>
    </lineage>
</organism>
<dbReference type="AlphaFoldDB" id="A0A2I0L090"/>
<name>A0A2I0L090_PUNGR</name>
<dbReference type="Proteomes" id="UP000233551">
    <property type="component" value="Unassembled WGS sequence"/>
</dbReference>
<sequence length="314" mass="34124">MACESSCDRGAYLMTVSCVAPSFGSPGRPVESFCFGDANGGPAFKGPIARPPGLLLALHGHIETFSKVPKRLYRLFDAPWAACTIIVPDRACGSSISCTLKRHAARSNASVVGFIGGTSLSGPSLLKYRKKDPIGVLEEKCKVDPWEIPLSSARPIGCRAWGKLNSGSIIITTLEWSDRDWGQHSCTFPDYGLACVAVLGKARGAGSQEDRHRASAPRVCARIRWRHARTTRKDTLGYDGGCARLHEETCARLHDDVWLHWISEKLVSLRKVDRSSGHGSPCRGGRMKVVVGLPAKEVLTHLYGGMLVVMRNSK</sequence>
<protein>
    <submittedName>
        <fullName evidence="1">Uncharacterized protein</fullName>
    </submittedName>
</protein>
<proteinExistence type="predicted"/>
<comment type="caution">
    <text evidence="1">The sequence shown here is derived from an EMBL/GenBank/DDBJ whole genome shotgun (WGS) entry which is preliminary data.</text>
</comment>
<gene>
    <name evidence="1" type="ORF">CRG98_005482</name>
</gene>
<accession>A0A2I0L090</accession>
<evidence type="ECO:0000313" key="2">
    <source>
        <dbReference type="Proteomes" id="UP000233551"/>
    </source>
</evidence>